<name>A0ABD5MMP4_9EURY</name>
<dbReference type="GeneID" id="300986654"/>
<dbReference type="AlphaFoldDB" id="A0ABD5MMP4"/>
<organism evidence="2 3">
    <name type="scientific">Halobaculum roseum</name>
    <dbReference type="NCBI Taxonomy" id="2175149"/>
    <lineage>
        <taxon>Archaea</taxon>
        <taxon>Methanobacteriati</taxon>
        <taxon>Methanobacteriota</taxon>
        <taxon>Stenosarchaea group</taxon>
        <taxon>Halobacteria</taxon>
        <taxon>Halobacteriales</taxon>
        <taxon>Haloferacaceae</taxon>
        <taxon>Halobaculum</taxon>
    </lineage>
</organism>
<reference evidence="2" key="1">
    <citation type="submission" date="2024-09" db="EMBL/GenBank/DDBJ databases">
        <authorList>
            <person name="Sun Q."/>
        </authorList>
    </citation>
    <scope>NUCLEOTIDE SEQUENCE [LARGE SCALE GENOMIC DNA]</scope>
    <source>
        <strain evidence="2">JCM 31273</strain>
    </source>
</reference>
<dbReference type="Proteomes" id="UP001589595">
    <property type="component" value="Unassembled WGS sequence"/>
</dbReference>
<keyword evidence="3" id="KW-1185">Reference proteome</keyword>
<comment type="caution">
    <text evidence="2">The sequence shown here is derived from an EMBL/GenBank/DDBJ whole genome shotgun (WGS) entry which is preliminary data.</text>
</comment>
<evidence type="ECO:0000313" key="3">
    <source>
        <dbReference type="Proteomes" id="UP001589595"/>
    </source>
</evidence>
<gene>
    <name evidence="2" type="ORF">ACFFOL_13070</name>
</gene>
<feature type="domain" description="Halobacterial output" evidence="1">
    <location>
        <begin position="8"/>
        <end position="74"/>
    </location>
</feature>
<accession>A0ABD5MMP4</accession>
<sequence>MEYEIGAGESVSQAVLRCVSQFEDTAITELPLLYESVDPDALNRIFTMQCNSRVSFAFSNSLIDVYNNEYLTVEAA</sequence>
<dbReference type="EMBL" id="JBHMAJ010000008">
    <property type="protein sequence ID" value="MFB9825096.1"/>
    <property type="molecule type" value="Genomic_DNA"/>
</dbReference>
<dbReference type="Pfam" id="PF18545">
    <property type="entry name" value="HalOD1"/>
    <property type="match status" value="1"/>
</dbReference>
<protein>
    <submittedName>
        <fullName evidence="2">HalOD1 output domain-containing protein</fullName>
    </submittedName>
</protein>
<dbReference type="InterPro" id="IPR040624">
    <property type="entry name" value="HalOD1"/>
</dbReference>
<proteinExistence type="predicted"/>
<evidence type="ECO:0000313" key="2">
    <source>
        <dbReference type="EMBL" id="MFB9825096.1"/>
    </source>
</evidence>
<dbReference type="RefSeq" id="WP_222921361.1">
    <property type="nucleotide sequence ID" value="NZ_CP082286.1"/>
</dbReference>
<evidence type="ECO:0000259" key="1">
    <source>
        <dbReference type="Pfam" id="PF18545"/>
    </source>
</evidence>